<dbReference type="InterPro" id="IPR002765">
    <property type="entry name" value="UPF0145_YbjQ-like"/>
</dbReference>
<dbReference type="AlphaFoldDB" id="A0A4Y8IQ18"/>
<dbReference type="Proteomes" id="UP000297975">
    <property type="component" value="Unassembled WGS sequence"/>
</dbReference>
<reference evidence="3 4" key="1">
    <citation type="submission" date="2019-03" db="EMBL/GenBank/DDBJ databases">
        <authorList>
            <person name="He R.-H."/>
        </authorList>
    </citation>
    <scope>NUCLEOTIDE SEQUENCE [LARGE SCALE GENOMIC DNA]</scope>
    <source>
        <strain evidence="4">SH 714</strain>
    </source>
</reference>
<evidence type="ECO:0000313" key="3">
    <source>
        <dbReference type="EMBL" id="TFB22766.1"/>
    </source>
</evidence>
<keyword evidence="4" id="KW-1185">Reference proteome</keyword>
<organism evidence="3 4">
    <name type="scientific">Filobacillus milosensis</name>
    <dbReference type="NCBI Taxonomy" id="94137"/>
    <lineage>
        <taxon>Bacteria</taxon>
        <taxon>Bacillati</taxon>
        <taxon>Bacillota</taxon>
        <taxon>Bacilli</taxon>
        <taxon>Bacillales</taxon>
        <taxon>Bacillaceae</taxon>
        <taxon>Filobacillus</taxon>
    </lineage>
</organism>
<dbReference type="PANTHER" id="PTHR34068:SF2">
    <property type="entry name" value="UPF0145 PROTEIN SCO3412"/>
    <property type="match status" value="1"/>
</dbReference>
<comment type="similarity">
    <text evidence="1 2">Belongs to the UPF0145 family.</text>
</comment>
<evidence type="ECO:0000313" key="4">
    <source>
        <dbReference type="Proteomes" id="UP000297975"/>
    </source>
</evidence>
<dbReference type="InterPro" id="IPR035439">
    <property type="entry name" value="UPF0145_dom_sf"/>
</dbReference>
<dbReference type="EMBL" id="SOPW01000005">
    <property type="protein sequence ID" value="TFB22766.1"/>
    <property type="molecule type" value="Genomic_DNA"/>
</dbReference>
<dbReference type="Gene3D" id="3.30.110.70">
    <property type="entry name" value="Hypothetical protein apc22750. Chain B"/>
    <property type="match status" value="1"/>
</dbReference>
<protein>
    <recommendedName>
        <fullName evidence="2">UPF0145 protein E3U55_05890</fullName>
    </recommendedName>
</protein>
<sequence length="108" mass="11434">MMILTTEQAPGYEVEELIGYVKGSTIQAKHVGRDITAALKGLVGGEIGSYADMMNEARKLAIHRMVQDAEAKGANAIIVMRLHTSTVMGGAAEIIAYGTAVKLNKVSS</sequence>
<evidence type="ECO:0000256" key="1">
    <source>
        <dbReference type="ARBA" id="ARBA00010751"/>
    </source>
</evidence>
<dbReference type="RefSeq" id="WP_134339458.1">
    <property type="nucleotide sequence ID" value="NZ_SOPW01000005.1"/>
</dbReference>
<accession>A0A4Y8IQ18</accession>
<dbReference type="SUPFAM" id="SSF117782">
    <property type="entry name" value="YbjQ-like"/>
    <property type="match status" value="1"/>
</dbReference>
<name>A0A4Y8IQ18_9BACI</name>
<evidence type="ECO:0000256" key="2">
    <source>
        <dbReference type="HAMAP-Rule" id="MF_00338"/>
    </source>
</evidence>
<comment type="caution">
    <text evidence="3">The sequence shown here is derived from an EMBL/GenBank/DDBJ whole genome shotgun (WGS) entry which is preliminary data.</text>
</comment>
<dbReference type="OrthoDB" id="9796448at2"/>
<dbReference type="PANTHER" id="PTHR34068">
    <property type="entry name" value="UPF0145 PROTEIN YBJQ"/>
    <property type="match status" value="1"/>
</dbReference>
<gene>
    <name evidence="3" type="ORF">E3U55_05890</name>
</gene>
<dbReference type="HAMAP" id="MF_00338">
    <property type="entry name" value="UPF0145"/>
    <property type="match status" value="1"/>
</dbReference>
<dbReference type="Pfam" id="PF01906">
    <property type="entry name" value="YbjQ_1"/>
    <property type="match status" value="1"/>
</dbReference>
<proteinExistence type="inferred from homology"/>